<accession>X0SK00</accession>
<gene>
    <name evidence="3" type="ORF">S01H1_05793</name>
</gene>
<dbReference type="EMBL" id="BARS01003012">
    <property type="protein sequence ID" value="GAF76212.1"/>
    <property type="molecule type" value="Genomic_DNA"/>
</dbReference>
<sequence length="281" mass="32463">MYADVNGTKLYYTMEGTGIPCMIISYAGTLFYERTFSKELQKYFQLIYVDLRGGGQSDPGIIGEITLASLVEDVEQLRQTLNLNKIAVIGHSGNSWLALEYARQYPRNISHLILVGQGPKSGTEDTVKEQQNYWETFSSGERKTILERNLQQLTEDEQFDTFSTSESFIKMYVAWAPRLWCDAQFDCSHLWKEVNLNADVLRRFLDIVMKDYDSTSFLSEITCPVFLALGKYDFLNPPILWDGEKEKFPDCTYHLFERSGHNPQLEEQTLFTSKIIAWIMK</sequence>
<dbReference type="GO" id="GO:0016787">
    <property type="term" value="F:hydrolase activity"/>
    <property type="evidence" value="ECO:0007669"/>
    <property type="project" value="UniProtKB-KW"/>
</dbReference>
<feature type="domain" description="AB hydrolase-1" evidence="2">
    <location>
        <begin position="31"/>
        <end position="267"/>
    </location>
</feature>
<evidence type="ECO:0000256" key="1">
    <source>
        <dbReference type="ARBA" id="ARBA00022801"/>
    </source>
</evidence>
<dbReference type="PANTHER" id="PTHR43798">
    <property type="entry name" value="MONOACYLGLYCEROL LIPASE"/>
    <property type="match status" value="1"/>
</dbReference>
<keyword evidence="1" id="KW-0378">Hydrolase</keyword>
<dbReference type="AlphaFoldDB" id="X0SK00"/>
<dbReference type="InterPro" id="IPR029058">
    <property type="entry name" value="AB_hydrolase_fold"/>
</dbReference>
<dbReference type="Pfam" id="PF00561">
    <property type="entry name" value="Abhydrolase_1"/>
    <property type="match status" value="1"/>
</dbReference>
<dbReference type="Gene3D" id="3.40.50.1820">
    <property type="entry name" value="alpha/beta hydrolase"/>
    <property type="match status" value="1"/>
</dbReference>
<proteinExistence type="predicted"/>
<dbReference type="InterPro" id="IPR000073">
    <property type="entry name" value="AB_hydrolase_1"/>
</dbReference>
<dbReference type="PANTHER" id="PTHR43798:SF31">
    <property type="entry name" value="AB HYDROLASE SUPERFAMILY PROTEIN YCLE"/>
    <property type="match status" value="1"/>
</dbReference>
<dbReference type="GO" id="GO:0016020">
    <property type="term" value="C:membrane"/>
    <property type="evidence" value="ECO:0007669"/>
    <property type="project" value="TreeGrafter"/>
</dbReference>
<dbReference type="InterPro" id="IPR050266">
    <property type="entry name" value="AB_hydrolase_sf"/>
</dbReference>
<evidence type="ECO:0000313" key="3">
    <source>
        <dbReference type="EMBL" id="GAF76212.1"/>
    </source>
</evidence>
<name>X0SK00_9ZZZZ</name>
<protein>
    <recommendedName>
        <fullName evidence="2">AB hydrolase-1 domain-containing protein</fullName>
    </recommendedName>
</protein>
<dbReference type="SUPFAM" id="SSF53474">
    <property type="entry name" value="alpha/beta-Hydrolases"/>
    <property type="match status" value="1"/>
</dbReference>
<comment type="caution">
    <text evidence="3">The sequence shown here is derived from an EMBL/GenBank/DDBJ whole genome shotgun (WGS) entry which is preliminary data.</text>
</comment>
<reference evidence="3" key="1">
    <citation type="journal article" date="2014" name="Front. Microbiol.">
        <title>High frequency of phylogenetically diverse reductive dehalogenase-homologous genes in deep subseafloor sedimentary metagenomes.</title>
        <authorList>
            <person name="Kawai M."/>
            <person name="Futagami T."/>
            <person name="Toyoda A."/>
            <person name="Takaki Y."/>
            <person name="Nishi S."/>
            <person name="Hori S."/>
            <person name="Arai W."/>
            <person name="Tsubouchi T."/>
            <person name="Morono Y."/>
            <person name="Uchiyama I."/>
            <person name="Ito T."/>
            <person name="Fujiyama A."/>
            <person name="Inagaki F."/>
            <person name="Takami H."/>
        </authorList>
    </citation>
    <scope>NUCLEOTIDE SEQUENCE</scope>
    <source>
        <strain evidence="3">Expedition CK06-06</strain>
    </source>
</reference>
<evidence type="ECO:0000259" key="2">
    <source>
        <dbReference type="Pfam" id="PF00561"/>
    </source>
</evidence>
<organism evidence="3">
    <name type="scientific">marine sediment metagenome</name>
    <dbReference type="NCBI Taxonomy" id="412755"/>
    <lineage>
        <taxon>unclassified sequences</taxon>
        <taxon>metagenomes</taxon>
        <taxon>ecological metagenomes</taxon>
    </lineage>
</organism>